<dbReference type="KEGG" id="mnd:KOY48_03385"/>
<dbReference type="Proteomes" id="UP000679129">
    <property type="component" value="Chromosome"/>
</dbReference>
<accession>A0A8F1MBP1</accession>
<name>A0A8F1MBP1_9BACT</name>
<keyword evidence="2" id="KW-1185">Reference proteome</keyword>
<sequence>MATDPLNQSSKESAGWAITNYCRQEENAGGYGLGAAIGACGTKQTELVNAYSTLARMGVQKDVSSVVIGSEKEQPRRNSEKMER</sequence>
<gene>
    <name evidence="1" type="ORF">KOY48_03385</name>
</gene>
<protein>
    <submittedName>
        <fullName evidence="1">Uncharacterized protein</fullName>
    </submittedName>
</protein>
<proteinExistence type="predicted"/>
<reference evidence="1" key="1">
    <citation type="submission" date="2021-06" db="EMBL/GenBank/DDBJ databases">
        <title>An adapted protocol for Saccharibacteria cultivation: two new species join this phylum of Candidate Phyla Radiations.</title>
        <authorList>
            <person name="Ibrahim A."/>
            <person name="Maatouk M."/>
            <person name="Zgheib R."/>
            <person name="Haddad G."/>
            <person name="Bou Khalil J."/>
            <person name="Raoult D."/>
            <person name="Bittar F."/>
        </authorList>
    </citation>
    <scope>NUCLEOTIDE SEQUENCE</scope>
    <source>
        <strain evidence="1">IHU1</strain>
    </source>
</reference>
<organism evidence="1 2">
    <name type="scientific">Candidatus Minimicrobia naudis</name>
    <dbReference type="NCBI Taxonomy" id="2841263"/>
    <lineage>
        <taxon>Bacteria</taxon>
        <taxon>Candidatus Saccharimonadota</taxon>
        <taxon>Candidatus Saccharimonadota incertae sedis</taxon>
        <taxon>Candidatus Minimicrobia</taxon>
    </lineage>
</organism>
<evidence type="ECO:0000313" key="2">
    <source>
        <dbReference type="Proteomes" id="UP000679129"/>
    </source>
</evidence>
<dbReference type="AlphaFoldDB" id="A0A8F1MBP1"/>
<dbReference type="EMBL" id="CP076460">
    <property type="protein sequence ID" value="QWQ31932.1"/>
    <property type="molecule type" value="Genomic_DNA"/>
</dbReference>
<evidence type="ECO:0000313" key="1">
    <source>
        <dbReference type="EMBL" id="QWQ31932.1"/>
    </source>
</evidence>